<dbReference type="AlphaFoldDB" id="A0A516KL31"/>
<dbReference type="Gene3D" id="1.10.287.1100">
    <property type="entry name" value="Sporulation inhibitor A"/>
    <property type="match status" value="1"/>
</dbReference>
<evidence type="ECO:0000313" key="2">
    <source>
        <dbReference type="Proteomes" id="UP000315215"/>
    </source>
</evidence>
<dbReference type="KEGG" id="aqt:FN924_04900"/>
<keyword evidence="2" id="KW-1185">Reference proteome</keyword>
<dbReference type="OrthoDB" id="2933732at2"/>
<organism evidence="1 2">
    <name type="scientific">Radiobacillus deserti</name>
    <dbReference type="NCBI Taxonomy" id="2594883"/>
    <lineage>
        <taxon>Bacteria</taxon>
        <taxon>Bacillati</taxon>
        <taxon>Bacillota</taxon>
        <taxon>Bacilli</taxon>
        <taxon>Bacillales</taxon>
        <taxon>Bacillaceae</taxon>
        <taxon>Radiobacillus</taxon>
    </lineage>
</organism>
<sequence>MDYLSDRVLIESYKHAVELGLSEEFLHLMREELRKRNIFLILLKQKEE</sequence>
<reference evidence="1 2" key="1">
    <citation type="submission" date="2019-07" db="EMBL/GenBank/DDBJ databases">
        <authorList>
            <person name="Li J."/>
        </authorList>
    </citation>
    <scope>NUCLEOTIDE SEQUENCE [LARGE SCALE GENOMIC DNA]</scope>
    <source>
        <strain evidence="1 2">TKL69</strain>
    </source>
</reference>
<dbReference type="Pfam" id="PF08970">
    <property type="entry name" value="Sda"/>
    <property type="match status" value="1"/>
</dbReference>
<protein>
    <submittedName>
        <fullName evidence="1">Sporulation histidine kinase inhibitor Sda</fullName>
    </submittedName>
</protein>
<dbReference type="EMBL" id="CP041666">
    <property type="protein sequence ID" value="QDP42096.1"/>
    <property type="molecule type" value="Genomic_DNA"/>
</dbReference>
<dbReference type="InterPro" id="IPR015064">
    <property type="entry name" value="Sda"/>
</dbReference>
<evidence type="ECO:0000313" key="1">
    <source>
        <dbReference type="EMBL" id="QDP42096.1"/>
    </source>
</evidence>
<accession>A0A516KL31</accession>
<gene>
    <name evidence="1" type="ORF">FN924_04900</name>
</gene>
<dbReference type="InterPro" id="IPR036916">
    <property type="entry name" value="Sda_sf"/>
</dbReference>
<proteinExistence type="predicted"/>
<dbReference type="SUPFAM" id="SSF100985">
    <property type="entry name" value="Sporulation inhibitor Sda"/>
    <property type="match status" value="1"/>
</dbReference>
<name>A0A516KL31_9BACI</name>
<dbReference type="Proteomes" id="UP000315215">
    <property type="component" value="Chromosome"/>
</dbReference>